<sequence length="294" mass="32843">MALAVQDGHVVGGQASLRLYPDQQRGAAARHHALAREVLRLEGERERALELLDHLLDQLTERVVRMLLPQVVDELRDRLRVGVRLERVPAQLEELLDVLVVRHDAVVHHDERVRVVRALRVRVELARGAVRGPAGVRDADVRLARLAEVDRFGRLADGVLQHLHLAGALEQQDAGVGRDPVNGDARRVVATVLEPLQPVQQQLQHVAARLRREEVEVRENSAHSVHTIAKPTDPRKSRPDLNCNQQSTANTYGQSLLGEELDCIAAIYFVFFFSLPAFFLRLLTNGCSRADDDG</sequence>
<evidence type="ECO:0000256" key="2">
    <source>
        <dbReference type="SAM" id="Phobius"/>
    </source>
</evidence>
<evidence type="ECO:0000256" key="1">
    <source>
        <dbReference type="SAM" id="MobiDB-lite"/>
    </source>
</evidence>
<protein>
    <submittedName>
        <fullName evidence="3">Uncharacterized protein</fullName>
    </submittedName>
</protein>
<keyword evidence="2" id="KW-1133">Transmembrane helix</keyword>
<evidence type="ECO:0000313" key="3">
    <source>
        <dbReference type="EnsemblMetazoa" id="ENSAATROPP013073"/>
    </source>
</evidence>
<feature type="region of interest" description="Disordered" evidence="1">
    <location>
        <begin position="221"/>
        <end position="244"/>
    </location>
</feature>
<keyword evidence="2" id="KW-0472">Membrane</keyword>
<proteinExistence type="predicted"/>
<organism evidence="3 4">
    <name type="scientific">Anopheles atroparvus</name>
    <name type="common">European mosquito</name>
    <dbReference type="NCBI Taxonomy" id="41427"/>
    <lineage>
        <taxon>Eukaryota</taxon>
        <taxon>Metazoa</taxon>
        <taxon>Ecdysozoa</taxon>
        <taxon>Arthropoda</taxon>
        <taxon>Hexapoda</taxon>
        <taxon>Insecta</taxon>
        <taxon>Pterygota</taxon>
        <taxon>Neoptera</taxon>
        <taxon>Endopterygota</taxon>
        <taxon>Diptera</taxon>
        <taxon>Nematocera</taxon>
        <taxon>Culicoidea</taxon>
        <taxon>Culicidae</taxon>
        <taxon>Anophelinae</taxon>
        <taxon>Anopheles</taxon>
    </lineage>
</organism>
<keyword evidence="2" id="KW-0812">Transmembrane</keyword>
<keyword evidence="4" id="KW-1185">Reference proteome</keyword>
<reference evidence="3" key="1">
    <citation type="submission" date="2024-04" db="UniProtKB">
        <authorList>
            <consortium name="EnsemblMetazoa"/>
        </authorList>
    </citation>
    <scope>IDENTIFICATION</scope>
    <source>
        <strain evidence="3">EBRO</strain>
    </source>
</reference>
<accession>A0AAG5DR65</accession>
<dbReference type="EnsemblMetazoa" id="ENSAATROPT014338">
    <property type="protein sequence ID" value="ENSAATROPP013073"/>
    <property type="gene ID" value="ENSAATROPG011634"/>
</dbReference>
<feature type="transmembrane region" description="Helical" evidence="2">
    <location>
        <begin position="265"/>
        <end position="283"/>
    </location>
</feature>
<name>A0AAG5DR65_ANOAO</name>
<evidence type="ECO:0000313" key="4">
    <source>
        <dbReference type="Proteomes" id="UP000075880"/>
    </source>
</evidence>
<dbReference type="AlphaFoldDB" id="A0AAG5DR65"/>
<dbReference type="Proteomes" id="UP000075880">
    <property type="component" value="Unassembled WGS sequence"/>
</dbReference>